<evidence type="ECO:0000256" key="2">
    <source>
        <dbReference type="ARBA" id="ARBA00049983"/>
    </source>
</evidence>
<feature type="region of interest" description="Disordered" evidence="4">
    <location>
        <begin position="1"/>
        <end position="33"/>
    </location>
</feature>
<evidence type="ECO:0000256" key="3">
    <source>
        <dbReference type="PROSITE-ProRule" id="PRU00259"/>
    </source>
</evidence>
<evidence type="ECO:0000256" key="4">
    <source>
        <dbReference type="SAM" id="MobiDB-lite"/>
    </source>
</evidence>
<organism evidence="6 7">
    <name type="scientific">Leucocoprinus birnbaumii</name>
    <dbReference type="NCBI Taxonomy" id="56174"/>
    <lineage>
        <taxon>Eukaryota</taxon>
        <taxon>Fungi</taxon>
        <taxon>Dikarya</taxon>
        <taxon>Basidiomycota</taxon>
        <taxon>Agaricomycotina</taxon>
        <taxon>Agaricomycetes</taxon>
        <taxon>Agaricomycetidae</taxon>
        <taxon>Agaricales</taxon>
        <taxon>Agaricineae</taxon>
        <taxon>Agaricaceae</taxon>
        <taxon>Leucocoprinus</taxon>
    </lineage>
</organism>
<dbReference type="InterPro" id="IPR011989">
    <property type="entry name" value="ARM-like"/>
</dbReference>
<dbReference type="PANTHER" id="PTHR13347:SF1">
    <property type="entry name" value="HEAT REPEAT-CONTAINING PROTEIN 3"/>
    <property type="match status" value="1"/>
</dbReference>
<dbReference type="Pfam" id="PF00514">
    <property type="entry name" value="Arm"/>
    <property type="match status" value="1"/>
</dbReference>
<feature type="domain" description="SYO1-like TPR repeats" evidence="5">
    <location>
        <begin position="419"/>
        <end position="674"/>
    </location>
</feature>
<dbReference type="Pfam" id="PF01042">
    <property type="entry name" value="Ribonuc_L-PSP"/>
    <property type="match status" value="2"/>
</dbReference>
<accession>A0AAD5VVB6</accession>
<evidence type="ECO:0000313" key="6">
    <source>
        <dbReference type="EMBL" id="KAJ3569733.1"/>
    </source>
</evidence>
<name>A0AAD5VVB6_9AGAR</name>
<comment type="caution">
    <text evidence="6">The sequence shown here is derived from an EMBL/GenBank/DDBJ whole genome shotgun (WGS) entry which is preliminary data.</text>
</comment>
<dbReference type="InterPro" id="IPR052616">
    <property type="entry name" value="SYO1-like"/>
</dbReference>
<dbReference type="SUPFAM" id="SSF48371">
    <property type="entry name" value="ARM repeat"/>
    <property type="match status" value="1"/>
</dbReference>
<dbReference type="InterPro" id="IPR000225">
    <property type="entry name" value="Armadillo"/>
</dbReference>
<feature type="compositionally biased region" description="Basic residues" evidence="4">
    <location>
        <begin position="1"/>
        <end position="15"/>
    </location>
</feature>
<dbReference type="NCBIfam" id="TIGR00004">
    <property type="entry name" value="Rid family detoxifying hydrolase"/>
    <property type="match status" value="1"/>
</dbReference>
<gene>
    <name evidence="6" type="ORF">NP233_g4854</name>
</gene>
<evidence type="ECO:0000313" key="7">
    <source>
        <dbReference type="Proteomes" id="UP001213000"/>
    </source>
</evidence>
<evidence type="ECO:0000256" key="1">
    <source>
        <dbReference type="ARBA" id="ARBA00010552"/>
    </source>
</evidence>
<evidence type="ECO:0000259" key="5">
    <source>
        <dbReference type="Pfam" id="PF25567"/>
    </source>
</evidence>
<dbReference type="Gene3D" id="3.30.1330.40">
    <property type="entry name" value="RutC-like"/>
    <property type="match status" value="2"/>
</dbReference>
<dbReference type="CDD" id="cd00448">
    <property type="entry name" value="YjgF_YER057c_UK114_family"/>
    <property type="match status" value="2"/>
</dbReference>
<dbReference type="PANTHER" id="PTHR13347">
    <property type="entry name" value="HEAT REPEAT-CONTAINING PROTEIN 3"/>
    <property type="match status" value="1"/>
</dbReference>
<dbReference type="AlphaFoldDB" id="A0AAD5VVB6"/>
<dbReference type="InterPro" id="IPR006056">
    <property type="entry name" value="RidA"/>
</dbReference>
<feature type="region of interest" description="Disordered" evidence="4">
    <location>
        <begin position="369"/>
        <end position="395"/>
    </location>
</feature>
<reference evidence="6" key="1">
    <citation type="submission" date="2022-07" db="EMBL/GenBank/DDBJ databases">
        <title>Genome Sequence of Leucocoprinus birnbaumii.</title>
        <authorList>
            <person name="Buettner E."/>
        </authorList>
    </citation>
    <scope>NUCLEOTIDE SEQUENCE</scope>
    <source>
        <strain evidence="6">VT141</strain>
    </source>
</reference>
<keyword evidence="7" id="KW-1185">Reference proteome</keyword>
<dbReference type="Proteomes" id="UP001213000">
    <property type="component" value="Unassembled WGS sequence"/>
</dbReference>
<proteinExistence type="inferred from homology"/>
<comment type="similarity">
    <text evidence="1">Belongs to the RutC family.</text>
</comment>
<dbReference type="SUPFAM" id="SSF55298">
    <property type="entry name" value="YjgF-like"/>
    <property type="match status" value="2"/>
</dbReference>
<sequence length="984" mass="107388">MGKSQKKKSMRRHNPVRVPDTHLPKGLASAEQSSSKKAAILPILQKMESADATERKWACVAVANLIQNDPSTRRLLQGKNVVGALITRLTDSEEEVVAEAVGALRNLCIDGGYDICAEMYNKNILTPLATFVPKVSTVLTQYLSDPKSAPENAQNLVYELADNLITILWCLSETSNKALTAINGIHLVPFLMSFLAARDKLPLGPVVSAAQCLYVLTDDNPPAISDVKSDASYLSCLLEIARPGNIANADANQKDPRIVTLSVLGAGILRNVSPLPPPTVVSLVDLDKDVILPLLQPTISSISISEITAVAQELITAQTTEPQIEKLSLKHVPKSDHKSSAEMELGKIETRLRTVQLALEILTGVCATLPDPEFGPDAEDEMDEPEDEDLENGDEDADDMNMEADGISSDQPSVPSFITSLVNPLVALIQPSSLSFPPLAAPSPHPPTTSALSAVHVTALECLNNVFLSLASSRKPEIAADVVSGMKIWNDVWSALAAVGTQTGLGQERRQDMWEKAVGVLWGIGNVWKGSLEPNEEHISLLIQFCNASSDSKVKTQCIGTLECLAQHPNSIQANRVISEYFISLLPSGSESSSVDTEPLIQAVSALIDIYSDENMPYDVNFRQGQYLHRLVSSVEGVRKAVKNVDRRKEGGRELRLRADEVRENLVAFIKYPRQPFTSVYRTYGPVRPLQLPLTMKDAKSGQPVTLYISYPRFEEDSKQVVTAPDANPPLPIFSQAIKANGFVYVSGNIGSKGFTLVEGGVQAETRAAMENIIKVLKASGTTLDNVVKVNIYLTNFDRDFVLMNEVYLELEKRDVLTCPMGLKSRGKVLGINQSTDTKTRLFFITNSRRKIVMSNVIKQKVFSPEANPPLPVYSQAIISKGFVFVCGNVGHDRNLKLYEGGIKVETRAALENMKKILTAAGTSLENVVKVNIFMANLDEFQAMNEIYAEYFNMDAKPARTCVQVAVLPLKAAVEIECTAVLPV</sequence>
<dbReference type="FunFam" id="3.30.1330.40:FF:000001">
    <property type="entry name" value="L-PSP family endoribonuclease"/>
    <property type="match status" value="1"/>
</dbReference>
<feature type="compositionally biased region" description="Acidic residues" evidence="4">
    <location>
        <begin position="374"/>
        <end position="395"/>
    </location>
</feature>
<dbReference type="EMBL" id="JANIEX010000273">
    <property type="protein sequence ID" value="KAJ3569733.1"/>
    <property type="molecule type" value="Genomic_DNA"/>
</dbReference>
<dbReference type="GO" id="GO:0051082">
    <property type="term" value="F:unfolded protein binding"/>
    <property type="evidence" value="ECO:0007669"/>
    <property type="project" value="TreeGrafter"/>
</dbReference>
<dbReference type="InterPro" id="IPR006175">
    <property type="entry name" value="YjgF/YER057c/UK114"/>
</dbReference>
<dbReference type="InterPro" id="IPR035959">
    <property type="entry name" value="RutC-like_sf"/>
</dbReference>
<dbReference type="Pfam" id="PF25567">
    <property type="entry name" value="TPR_SYO1"/>
    <property type="match status" value="1"/>
</dbReference>
<protein>
    <recommendedName>
        <fullName evidence="5">SYO1-like TPR repeats domain-containing protein</fullName>
    </recommendedName>
</protein>
<feature type="repeat" description="ARM" evidence="3">
    <location>
        <begin position="80"/>
        <end position="107"/>
    </location>
</feature>
<dbReference type="GO" id="GO:0006606">
    <property type="term" value="P:protein import into nucleus"/>
    <property type="evidence" value="ECO:0007669"/>
    <property type="project" value="TreeGrafter"/>
</dbReference>
<dbReference type="CDD" id="cd13394">
    <property type="entry name" value="Syo1_like"/>
    <property type="match status" value="1"/>
</dbReference>
<dbReference type="InterPro" id="IPR057990">
    <property type="entry name" value="TPR_SYO1"/>
</dbReference>
<dbReference type="PROSITE" id="PS50176">
    <property type="entry name" value="ARM_REPEAT"/>
    <property type="match status" value="1"/>
</dbReference>
<dbReference type="Gene3D" id="1.25.10.10">
    <property type="entry name" value="Leucine-rich Repeat Variant"/>
    <property type="match status" value="1"/>
</dbReference>
<dbReference type="GO" id="GO:0042273">
    <property type="term" value="P:ribosomal large subunit biogenesis"/>
    <property type="evidence" value="ECO:0007669"/>
    <property type="project" value="TreeGrafter"/>
</dbReference>
<comment type="similarity">
    <text evidence="2">Belongs to the nuclear import and ribosome assembly adapter family.</text>
</comment>
<dbReference type="InterPro" id="IPR016024">
    <property type="entry name" value="ARM-type_fold"/>
</dbReference>